<sequence>MSSLLGLFTKNFRPASRTLRPRVFSLSTFNLPPSAFKFKIRDIDPLKVSFAPALNEDAVIPPVEVTHFPEQYVLPHINGKILGNPSFNVHEFGCISDPKVQSFVDKLHDVVFNGFQVAGTDETFTDTLVDDLLRIVELNDWPLKIRNHPPYKLYIEEEPCVSSVPEFVVKHRNSIFIGVEDKHLKNIKANTDYGESQIALEMLACGNENTRFVDKQDWKDQTIYAVRVISIYVTFYKAVIPTTYLEELLIGLPQQQSIMIERWPRANGLRTGFNLAEPDGRRTVLTALMKIRQSLL</sequence>
<dbReference type="EMBL" id="CAJVPS010003254">
    <property type="protein sequence ID" value="CAG8585351.1"/>
    <property type="molecule type" value="Genomic_DNA"/>
</dbReference>
<evidence type="ECO:0000313" key="2">
    <source>
        <dbReference type="Proteomes" id="UP000789508"/>
    </source>
</evidence>
<evidence type="ECO:0000313" key="1">
    <source>
        <dbReference type="EMBL" id="CAG8585351.1"/>
    </source>
</evidence>
<protein>
    <submittedName>
        <fullName evidence="1">8883_t:CDS:1</fullName>
    </submittedName>
</protein>
<comment type="caution">
    <text evidence="1">The sequence shown here is derived from an EMBL/GenBank/DDBJ whole genome shotgun (WGS) entry which is preliminary data.</text>
</comment>
<gene>
    <name evidence="1" type="ORF">ALEPTO_LOCUS7457</name>
</gene>
<organism evidence="1 2">
    <name type="scientific">Ambispora leptoticha</name>
    <dbReference type="NCBI Taxonomy" id="144679"/>
    <lineage>
        <taxon>Eukaryota</taxon>
        <taxon>Fungi</taxon>
        <taxon>Fungi incertae sedis</taxon>
        <taxon>Mucoromycota</taxon>
        <taxon>Glomeromycotina</taxon>
        <taxon>Glomeromycetes</taxon>
        <taxon>Archaeosporales</taxon>
        <taxon>Ambisporaceae</taxon>
        <taxon>Ambispora</taxon>
    </lineage>
</organism>
<reference evidence="1" key="1">
    <citation type="submission" date="2021-06" db="EMBL/GenBank/DDBJ databases">
        <authorList>
            <person name="Kallberg Y."/>
            <person name="Tangrot J."/>
            <person name="Rosling A."/>
        </authorList>
    </citation>
    <scope>NUCLEOTIDE SEQUENCE</scope>
    <source>
        <strain evidence="1">FL130A</strain>
    </source>
</reference>
<dbReference type="Proteomes" id="UP000789508">
    <property type="component" value="Unassembled WGS sequence"/>
</dbReference>
<proteinExistence type="predicted"/>
<dbReference type="AlphaFoldDB" id="A0A9N9C3M6"/>
<accession>A0A9N9C3M6</accession>
<keyword evidence="2" id="KW-1185">Reference proteome</keyword>
<dbReference type="OrthoDB" id="2408098at2759"/>
<name>A0A9N9C3M6_9GLOM</name>